<keyword evidence="7" id="KW-1185">Reference proteome</keyword>
<evidence type="ECO:0000313" key="6">
    <source>
        <dbReference type="EMBL" id="KHE42659.1"/>
    </source>
</evidence>
<dbReference type="PANTHER" id="PTHR30563:SF0">
    <property type="entry name" value="DNA RECOMBINATION PROTEIN RMUC"/>
    <property type="match status" value="1"/>
</dbReference>
<proteinExistence type="inferred from homology"/>
<gene>
    <name evidence="6" type="ORF">LG35_03460</name>
</gene>
<protein>
    <recommendedName>
        <fullName evidence="8">Recombinase RmuC</fullName>
    </recommendedName>
</protein>
<name>A0ABR4YK78_9BACT</name>
<sequence length="431" mass="48883">MQIFLIITAVIFAAACGILSVLCLSQRRRLHAQSLRIGEEEARTAAETARSTELAGELRARELDLVAARKDIEALTARLDEEGEKLKEKNEMLMLQFEKTANDIFERKTRQFKDVNKESLDIILKPLKDNISDFKQRVEEIYSKENENRGALKAELNSLMELNRRITEETNNLTSALRGNSKVQGDWGEMILDTILESSNLQKGIHYTTQTNVKDAEGNNLRPDVILNLPDGKRVVIDSKVSLTAYVNYCACEEEESRRRAMAEHLRSVRNHVNELGRKSYQENVLGSPDFVIMFIPTEPAFLAAVQYDNGLWDEAYRKKVIISSPTNLFGMLKIVDDLWKRDDLGRNANRIAREGAMMYDKFVGFVTTLETIGKNIDTMQGNYDKAMKQLRTGTGNLVSRAQRLSALNIKVSKSLPQSMLEESDDLPVEE</sequence>
<comment type="caution">
    <text evidence="6">The sequence shown here is derived from an EMBL/GenBank/DDBJ whole genome shotgun (WGS) entry which is preliminary data.</text>
</comment>
<dbReference type="EMBL" id="JRGF01000003">
    <property type="protein sequence ID" value="KHE42659.1"/>
    <property type="molecule type" value="Genomic_DNA"/>
</dbReference>
<evidence type="ECO:0000256" key="2">
    <source>
        <dbReference type="ARBA" id="ARBA00009840"/>
    </source>
</evidence>
<accession>A0ABR4YK78</accession>
<dbReference type="InterPro" id="IPR003798">
    <property type="entry name" value="DNA_recombination_RmuC"/>
</dbReference>
<feature type="coiled-coil region" evidence="5">
    <location>
        <begin position="65"/>
        <end position="92"/>
    </location>
</feature>
<evidence type="ECO:0000256" key="5">
    <source>
        <dbReference type="SAM" id="Coils"/>
    </source>
</evidence>
<dbReference type="Pfam" id="PF02646">
    <property type="entry name" value="RmuC"/>
    <property type="match status" value="1"/>
</dbReference>
<dbReference type="Proteomes" id="UP000030889">
    <property type="component" value="Unassembled WGS sequence"/>
</dbReference>
<keyword evidence="4" id="KW-0233">DNA recombination</keyword>
<organism evidence="6 7">
    <name type="scientific">Alistipes inops</name>
    <dbReference type="NCBI Taxonomy" id="1501391"/>
    <lineage>
        <taxon>Bacteria</taxon>
        <taxon>Pseudomonadati</taxon>
        <taxon>Bacteroidota</taxon>
        <taxon>Bacteroidia</taxon>
        <taxon>Bacteroidales</taxon>
        <taxon>Rikenellaceae</taxon>
        <taxon>Alistipes</taxon>
    </lineage>
</organism>
<evidence type="ECO:0000313" key="7">
    <source>
        <dbReference type="Proteomes" id="UP000030889"/>
    </source>
</evidence>
<evidence type="ECO:0000256" key="3">
    <source>
        <dbReference type="ARBA" id="ARBA00023054"/>
    </source>
</evidence>
<evidence type="ECO:0000256" key="4">
    <source>
        <dbReference type="ARBA" id="ARBA00023172"/>
    </source>
</evidence>
<reference evidence="6 7" key="1">
    <citation type="submission" date="2014-09" db="EMBL/GenBank/DDBJ databases">
        <title>Alistipes sp. 627, sp. nov., a novel member of the family Rikenellaceae isolated from human faeces.</title>
        <authorList>
            <person name="Shkoporov A.N."/>
            <person name="Chaplin A.V."/>
            <person name="Motuzova O.V."/>
            <person name="Kafarskaia L.I."/>
            <person name="Khokhlova E.V."/>
            <person name="Efimov B.A."/>
        </authorList>
    </citation>
    <scope>NUCLEOTIDE SEQUENCE [LARGE SCALE GENOMIC DNA]</scope>
    <source>
        <strain evidence="6 7">627</strain>
    </source>
</reference>
<comment type="similarity">
    <text evidence="2">Belongs to the RmuC family.</text>
</comment>
<keyword evidence="3 5" id="KW-0175">Coiled coil</keyword>
<evidence type="ECO:0000256" key="1">
    <source>
        <dbReference type="ARBA" id="ARBA00003416"/>
    </source>
</evidence>
<dbReference type="RefSeq" id="WP_035472245.1">
    <property type="nucleotide sequence ID" value="NZ_JRGF01000003.1"/>
</dbReference>
<comment type="function">
    <text evidence="1">Involved in DNA recombination.</text>
</comment>
<evidence type="ECO:0008006" key="8">
    <source>
        <dbReference type="Google" id="ProtNLM"/>
    </source>
</evidence>
<dbReference type="PANTHER" id="PTHR30563">
    <property type="entry name" value="DNA RECOMBINATION PROTEIN RMUC"/>
    <property type="match status" value="1"/>
</dbReference>